<feature type="compositionally biased region" description="Basic and acidic residues" evidence="1">
    <location>
        <begin position="1"/>
        <end position="21"/>
    </location>
</feature>
<feature type="compositionally biased region" description="Basic and acidic residues" evidence="1">
    <location>
        <begin position="64"/>
        <end position="76"/>
    </location>
</feature>
<evidence type="ECO:0000256" key="1">
    <source>
        <dbReference type="SAM" id="MobiDB-lite"/>
    </source>
</evidence>
<protein>
    <submittedName>
        <fullName evidence="2">Uncharacterized protein</fullName>
    </submittedName>
</protein>
<comment type="caution">
    <text evidence="2">The sequence shown here is derived from an EMBL/GenBank/DDBJ whole genome shotgun (WGS) entry which is preliminary data.</text>
</comment>
<name>A0AAV4DCY1_9GAST</name>
<dbReference type="AlphaFoldDB" id="A0AAV4DCY1"/>
<keyword evidence="3" id="KW-1185">Reference proteome</keyword>
<dbReference type="EMBL" id="BLXT01007715">
    <property type="protein sequence ID" value="GFO41776.1"/>
    <property type="molecule type" value="Genomic_DNA"/>
</dbReference>
<accession>A0AAV4DCY1</accession>
<gene>
    <name evidence="2" type="ORF">PoB_006828100</name>
</gene>
<evidence type="ECO:0000313" key="3">
    <source>
        <dbReference type="Proteomes" id="UP000735302"/>
    </source>
</evidence>
<reference evidence="2 3" key="1">
    <citation type="journal article" date="2021" name="Elife">
        <title>Chloroplast acquisition without the gene transfer in kleptoplastic sea slugs, Plakobranchus ocellatus.</title>
        <authorList>
            <person name="Maeda T."/>
            <person name="Takahashi S."/>
            <person name="Yoshida T."/>
            <person name="Shimamura S."/>
            <person name="Takaki Y."/>
            <person name="Nagai Y."/>
            <person name="Toyoda A."/>
            <person name="Suzuki Y."/>
            <person name="Arimoto A."/>
            <person name="Ishii H."/>
            <person name="Satoh N."/>
            <person name="Nishiyama T."/>
            <person name="Hasebe M."/>
            <person name="Maruyama T."/>
            <person name="Minagawa J."/>
            <person name="Obokata J."/>
            <person name="Shigenobu S."/>
        </authorList>
    </citation>
    <scope>NUCLEOTIDE SEQUENCE [LARGE SCALE GENOMIC DNA]</scope>
</reference>
<evidence type="ECO:0000313" key="2">
    <source>
        <dbReference type="EMBL" id="GFO41776.1"/>
    </source>
</evidence>
<proteinExistence type="predicted"/>
<organism evidence="2 3">
    <name type="scientific">Plakobranchus ocellatus</name>
    <dbReference type="NCBI Taxonomy" id="259542"/>
    <lineage>
        <taxon>Eukaryota</taxon>
        <taxon>Metazoa</taxon>
        <taxon>Spiralia</taxon>
        <taxon>Lophotrochozoa</taxon>
        <taxon>Mollusca</taxon>
        <taxon>Gastropoda</taxon>
        <taxon>Heterobranchia</taxon>
        <taxon>Euthyneura</taxon>
        <taxon>Panpulmonata</taxon>
        <taxon>Sacoglossa</taxon>
        <taxon>Placobranchoidea</taxon>
        <taxon>Plakobranchidae</taxon>
        <taxon>Plakobranchus</taxon>
    </lineage>
</organism>
<sequence>MVHLKSQHDDTRGEFPQHDDSSSSLDVCEMTPLSPHTGENGFDFSQPSEGKVDFGGEAGKRRKIAADESPTRRSKDGSWQWVSDTSEGNFFSYACSWHFQQHQGNISLKQYANAL</sequence>
<dbReference type="Proteomes" id="UP000735302">
    <property type="component" value="Unassembled WGS sequence"/>
</dbReference>
<feature type="region of interest" description="Disordered" evidence="1">
    <location>
        <begin position="1"/>
        <end position="79"/>
    </location>
</feature>